<comment type="caution">
    <text evidence="1">The sequence shown here is derived from an EMBL/GenBank/DDBJ whole genome shotgun (WGS) entry which is preliminary data.</text>
</comment>
<dbReference type="Proteomes" id="UP000468327">
    <property type="component" value="Unassembled WGS sequence"/>
</dbReference>
<accession>A0A6N8IGQ1</accession>
<gene>
    <name evidence="1" type="ORF">GO738_06495</name>
</gene>
<evidence type="ECO:0000313" key="2">
    <source>
        <dbReference type="Proteomes" id="UP000468327"/>
    </source>
</evidence>
<name>A0A6N8IGQ1_9ACTN</name>
<dbReference type="EMBL" id="WPOC01000008">
    <property type="protein sequence ID" value="MVN15005.1"/>
    <property type="molecule type" value="Genomic_DNA"/>
</dbReference>
<reference evidence="1 2" key="1">
    <citation type="submission" date="2019-11" db="EMBL/GenBank/DDBJ databases">
        <title>Whole genome shotgun sequencing (WGS) data from Adlercreutzia equolifaciens ResAG-91, Eggerthella lenta MRI-F36, MRI-F37, MRI-F40, ResAG-49, ResAG-88, ResAG-121, ResAG-145, and Gordonibacter sp. ResAG-5, ResAG-26, ResAG-43, ResAG-50, ResAG-59.</title>
        <authorList>
            <person name="Stoll D.A."/>
            <person name="Danylec N."/>
            <person name="Franz C.M.A.P."/>
            <person name="Huch M."/>
        </authorList>
    </citation>
    <scope>NUCLEOTIDE SEQUENCE [LARGE SCALE GENOMIC DNA]</scope>
    <source>
        <strain evidence="1 2">ResAG-59</strain>
    </source>
</reference>
<evidence type="ECO:0000313" key="1">
    <source>
        <dbReference type="EMBL" id="MVN15005.1"/>
    </source>
</evidence>
<sequence length="59" mass="6655">MEDKVIIKKGTHVVQCRNGVGVVHADYDITASQWRGPFEDFLLAVEKRQRKEAKKDAAA</sequence>
<organism evidence="1 2">
    <name type="scientific">Gordonibacter urolithinfaciens</name>
    <dbReference type="NCBI Taxonomy" id="1335613"/>
    <lineage>
        <taxon>Bacteria</taxon>
        <taxon>Bacillati</taxon>
        <taxon>Actinomycetota</taxon>
        <taxon>Coriobacteriia</taxon>
        <taxon>Eggerthellales</taxon>
        <taxon>Eggerthellaceae</taxon>
        <taxon>Gordonibacter</taxon>
    </lineage>
</organism>
<protein>
    <submittedName>
        <fullName evidence="1">Uncharacterized protein</fullName>
    </submittedName>
</protein>
<proteinExistence type="predicted"/>
<dbReference type="RefSeq" id="WP_157005038.1">
    <property type="nucleotide sequence ID" value="NZ_WPOC01000008.1"/>
</dbReference>
<keyword evidence="2" id="KW-1185">Reference proteome</keyword>
<dbReference type="AlphaFoldDB" id="A0A6N8IGQ1"/>